<accession>A0ABD2IRH2</accession>
<dbReference type="InterPro" id="IPR017853">
    <property type="entry name" value="GH"/>
</dbReference>
<feature type="chain" id="PRO_5044853009" description="arabinogalactan endo-beta-1,4-galactanase" evidence="6">
    <location>
        <begin position="23"/>
        <end position="319"/>
    </location>
</feature>
<gene>
    <name evidence="7" type="ORF">niasHS_012835</name>
</gene>
<evidence type="ECO:0000256" key="4">
    <source>
        <dbReference type="ARBA" id="ARBA00022801"/>
    </source>
</evidence>
<evidence type="ECO:0000256" key="5">
    <source>
        <dbReference type="ARBA" id="ARBA00023295"/>
    </source>
</evidence>
<evidence type="ECO:0000256" key="1">
    <source>
        <dbReference type="ARBA" id="ARBA00001695"/>
    </source>
</evidence>
<dbReference type="PANTHER" id="PTHR34983">
    <property type="entry name" value="ARABINOGALACTAN ENDO-BETA-1,4-GALACTANASE A"/>
    <property type="match status" value="1"/>
</dbReference>
<evidence type="ECO:0000313" key="7">
    <source>
        <dbReference type="EMBL" id="KAL3075918.1"/>
    </source>
</evidence>
<name>A0ABD2IRH2_HETSC</name>
<feature type="signal peptide" evidence="6">
    <location>
        <begin position="1"/>
        <end position="22"/>
    </location>
</feature>
<protein>
    <recommendedName>
        <fullName evidence="3">arabinogalactan endo-beta-1,4-galactanase</fullName>
        <ecNumber evidence="3">3.2.1.89</ecNumber>
    </recommendedName>
</protein>
<dbReference type="AlphaFoldDB" id="A0ABD2IRH2"/>
<dbReference type="PANTHER" id="PTHR34983:SF1">
    <property type="entry name" value="ARABINOGALACTAN ENDO-BETA-1,4-GALACTANASE A"/>
    <property type="match status" value="1"/>
</dbReference>
<organism evidence="7 8">
    <name type="scientific">Heterodera schachtii</name>
    <name type="common">Sugarbeet cyst nematode worm</name>
    <name type="synonym">Tylenchus schachtii</name>
    <dbReference type="NCBI Taxonomy" id="97005"/>
    <lineage>
        <taxon>Eukaryota</taxon>
        <taxon>Metazoa</taxon>
        <taxon>Ecdysozoa</taxon>
        <taxon>Nematoda</taxon>
        <taxon>Chromadorea</taxon>
        <taxon>Rhabditida</taxon>
        <taxon>Tylenchina</taxon>
        <taxon>Tylenchomorpha</taxon>
        <taxon>Tylenchoidea</taxon>
        <taxon>Heteroderidae</taxon>
        <taxon>Heteroderinae</taxon>
        <taxon>Heterodera</taxon>
    </lineage>
</organism>
<comment type="similarity">
    <text evidence="2">Belongs to the glycosyl hydrolase 53 family.</text>
</comment>
<evidence type="ECO:0000313" key="8">
    <source>
        <dbReference type="Proteomes" id="UP001620645"/>
    </source>
</evidence>
<dbReference type="GO" id="GO:0031218">
    <property type="term" value="F:arabinogalactan endo-1,4-beta-galactosidase activity"/>
    <property type="evidence" value="ECO:0007669"/>
    <property type="project" value="UniProtKB-EC"/>
</dbReference>
<dbReference type="InterPro" id="IPR011683">
    <property type="entry name" value="Glyco_hydro_53"/>
</dbReference>
<keyword evidence="6" id="KW-0732">Signal</keyword>
<dbReference type="Pfam" id="PF07745">
    <property type="entry name" value="Glyco_hydro_53"/>
    <property type="match status" value="1"/>
</dbReference>
<evidence type="ECO:0000256" key="2">
    <source>
        <dbReference type="ARBA" id="ARBA00010687"/>
    </source>
</evidence>
<keyword evidence="4" id="KW-0378">Hydrolase</keyword>
<comment type="catalytic activity">
    <reaction evidence="1">
        <text>The enzyme specifically hydrolyzes (1-&gt;4)-beta-D-galactosidic linkages in type I arabinogalactans.</text>
        <dbReference type="EC" id="3.2.1.89"/>
    </reaction>
</comment>
<dbReference type="EMBL" id="JBICCN010000347">
    <property type="protein sequence ID" value="KAL3075918.1"/>
    <property type="molecule type" value="Genomic_DNA"/>
</dbReference>
<evidence type="ECO:0000256" key="6">
    <source>
        <dbReference type="SAM" id="SignalP"/>
    </source>
</evidence>
<sequence>MASLKLAFLCHLCLLLVGIVCAVYKGADISFVTQQEKDGQPFLDSNGKKTDLFALMKSYGMNAVRLRVWVNPAGGWCNKVDTLNKAKRAKAQGMALMIDFHYADSWADPGQQPIPSAWKGHSLEQLVTDVYKHTYEVLSYLKSNGISVLWVQVGNEINNGMLWPIAKTPNYAAISKLINSGYKASKAVYPNALRLRTAQFNSYFEALKKAGTNYDAVGISHYPNKSNWQQLNAQSEITMKQMISKFGKKVVVAEIGMKWSDADASEAMLADIFTRVTAMGSNGIGVFYWEPNLTPDHYEMGAMDSSGKFTKAITSYNRY</sequence>
<dbReference type="EC" id="3.2.1.89" evidence="3"/>
<dbReference type="Proteomes" id="UP001620645">
    <property type="component" value="Unassembled WGS sequence"/>
</dbReference>
<reference evidence="7 8" key="1">
    <citation type="submission" date="2024-10" db="EMBL/GenBank/DDBJ databases">
        <authorList>
            <person name="Kim D."/>
        </authorList>
    </citation>
    <scope>NUCLEOTIDE SEQUENCE [LARGE SCALE GENOMIC DNA]</scope>
    <source>
        <strain evidence="7">Taebaek</strain>
    </source>
</reference>
<keyword evidence="5" id="KW-0326">Glycosidase</keyword>
<dbReference type="SUPFAM" id="SSF51445">
    <property type="entry name" value="(Trans)glycosidases"/>
    <property type="match status" value="1"/>
</dbReference>
<dbReference type="Gene3D" id="3.20.20.80">
    <property type="entry name" value="Glycosidases"/>
    <property type="match status" value="1"/>
</dbReference>
<keyword evidence="8" id="KW-1185">Reference proteome</keyword>
<comment type="caution">
    <text evidence="7">The sequence shown here is derived from an EMBL/GenBank/DDBJ whole genome shotgun (WGS) entry which is preliminary data.</text>
</comment>
<proteinExistence type="inferred from homology"/>
<evidence type="ECO:0000256" key="3">
    <source>
        <dbReference type="ARBA" id="ARBA00012556"/>
    </source>
</evidence>